<name>A0A7W9FL33_9HYPH</name>
<dbReference type="RefSeq" id="WP_343061095.1">
    <property type="nucleotide sequence ID" value="NZ_JACHOO010000002.1"/>
</dbReference>
<keyword evidence="5" id="KW-0762">Sugar transport</keyword>
<dbReference type="PANTHER" id="PTHR43649">
    <property type="entry name" value="ARABINOSE-BINDING PROTEIN-RELATED"/>
    <property type="match status" value="1"/>
</dbReference>
<dbReference type="GO" id="GO:0042597">
    <property type="term" value="C:periplasmic space"/>
    <property type="evidence" value="ECO:0007669"/>
    <property type="project" value="UniProtKB-SubCell"/>
</dbReference>
<reference evidence="5 6" key="1">
    <citation type="submission" date="2020-08" db="EMBL/GenBank/DDBJ databases">
        <title>Genomic Encyclopedia of Type Strains, Phase IV (KMG-IV): sequencing the most valuable type-strain genomes for metagenomic binning, comparative biology and taxonomic classification.</title>
        <authorList>
            <person name="Goeker M."/>
        </authorList>
    </citation>
    <scope>NUCLEOTIDE SEQUENCE [LARGE SCALE GENOMIC DNA]</scope>
    <source>
        <strain evidence="5 6">DSM 16268</strain>
    </source>
</reference>
<comment type="similarity">
    <text evidence="2">Belongs to the bacterial solute-binding protein 1 family.</text>
</comment>
<feature type="chain" id="PRO_5030680992" evidence="4">
    <location>
        <begin position="29"/>
        <end position="434"/>
    </location>
</feature>
<dbReference type="PANTHER" id="PTHR43649:SF12">
    <property type="entry name" value="DIACETYLCHITOBIOSE BINDING PROTEIN DASA"/>
    <property type="match status" value="1"/>
</dbReference>
<evidence type="ECO:0000313" key="6">
    <source>
        <dbReference type="Proteomes" id="UP000523821"/>
    </source>
</evidence>
<proteinExistence type="inferred from homology"/>
<accession>A0A7W9FL33</accession>
<keyword evidence="3" id="KW-0574">Periplasm</keyword>
<feature type="signal peptide" evidence="4">
    <location>
        <begin position="1"/>
        <end position="28"/>
    </location>
</feature>
<dbReference type="Gene3D" id="3.40.190.10">
    <property type="entry name" value="Periplasmic binding protein-like II"/>
    <property type="match status" value="1"/>
</dbReference>
<organism evidence="5 6">
    <name type="scientific">Prosthecomicrobium pneumaticum</name>
    <dbReference type="NCBI Taxonomy" id="81895"/>
    <lineage>
        <taxon>Bacteria</taxon>
        <taxon>Pseudomonadati</taxon>
        <taxon>Pseudomonadota</taxon>
        <taxon>Alphaproteobacteria</taxon>
        <taxon>Hyphomicrobiales</taxon>
        <taxon>Kaistiaceae</taxon>
        <taxon>Prosthecomicrobium</taxon>
    </lineage>
</organism>
<evidence type="ECO:0000256" key="1">
    <source>
        <dbReference type="ARBA" id="ARBA00004418"/>
    </source>
</evidence>
<keyword evidence="4" id="KW-0732">Signal</keyword>
<sequence length="434" mass="44418">MSSLGIKGLILGGAFGALVAASAGGAFAEDVTVSFLTHWPPETVAKLEAAAAAYRKDHPGVAVTVRAVPFGDLLTTIRSSAGQASGPTIAGIYDLWLPELVRDKLVAAAPDTNAAEVKAEWPAGVATAASVGGTVYGYPNEIDVYALNYNKKLFAEAGIDAPPKTWDELVAAAAKLSDKDAGRQGFGMINSWAAGVVHPFASLLASNGGALVVDGKPALDSDAAKETFALYETLVKAGSSEATMGTADANTTGPFLDNFVSGKTGMIIMANWWESALKAGMGDAFADIATAPIPVGPKGDGPHSISYSWLTVVSAAAAPAEQKAAWDFLAWLNGPTSGANGASAMGDILQSMGILPTRKSDVAAFKDRLDTPFLAGYVSVLEEARPFPVVLGGQEFTEALQAQIEAVQFGQASAADAAAAAQADAVSILERAAQ</sequence>
<comment type="caution">
    <text evidence="5">The sequence shown here is derived from an EMBL/GenBank/DDBJ whole genome shotgun (WGS) entry which is preliminary data.</text>
</comment>
<protein>
    <submittedName>
        <fullName evidence="5">Multiple sugar transport system substrate-binding protein</fullName>
    </submittedName>
</protein>
<dbReference type="AlphaFoldDB" id="A0A7W9FL33"/>
<evidence type="ECO:0000256" key="2">
    <source>
        <dbReference type="ARBA" id="ARBA00008520"/>
    </source>
</evidence>
<evidence type="ECO:0000256" key="3">
    <source>
        <dbReference type="ARBA" id="ARBA00022764"/>
    </source>
</evidence>
<keyword evidence="6" id="KW-1185">Reference proteome</keyword>
<dbReference type="EMBL" id="JACHOO010000002">
    <property type="protein sequence ID" value="MBB5752263.1"/>
    <property type="molecule type" value="Genomic_DNA"/>
</dbReference>
<dbReference type="Pfam" id="PF01547">
    <property type="entry name" value="SBP_bac_1"/>
    <property type="match status" value="1"/>
</dbReference>
<dbReference type="SUPFAM" id="SSF53850">
    <property type="entry name" value="Periplasmic binding protein-like II"/>
    <property type="match status" value="1"/>
</dbReference>
<gene>
    <name evidence="5" type="ORF">GGQ63_001315</name>
</gene>
<keyword evidence="5" id="KW-0813">Transport</keyword>
<comment type="subcellular location">
    <subcellularLocation>
        <location evidence="1">Periplasm</location>
    </subcellularLocation>
</comment>
<dbReference type="InterPro" id="IPR050490">
    <property type="entry name" value="Bact_solute-bd_prot1"/>
</dbReference>
<dbReference type="Proteomes" id="UP000523821">
    <property type="component" value="Unassembled WGS sequence"/>
</dbReference>
<dbReference type="InterPro" id="IPR006059">
    <property type="entry name" value="SBP"/>
</dbReference>
<evidence type="ECO:0000256" key="4">
    <source>
        <dbReference type="SAM" id="SignalP"/>
    </source>
</evidence>
<evidence type="ECO:0000313" key="5">
    <source>
        <dbReference type="EMBL" id="MBB5752263.1"/>
    </source>
</evidence>